<evidence type="ECO:0000256" key="2">
    <source>
        <dbReference type="ARBA" id="ARBA00022475"/>
    </source>
</evidence>
<evidence type="ECO:0000313" key="8">
    <source>
        <dbReference type="EMBL" id="EPP38051.1"/>
    </source>
</evidence>
<evidence type="ECO:0000313" key="9">
    <source>
        <dbReference type="Proteomes" id="UP000014821"/>
    </source>
</evidence>
<feature type="transmembrane region" description="Helical" evidence="6">
    <location>
        <begin position="363"/>
        <end position="383"/>
    </location>
</feature>
<feature type="transmembrane region" description="Helical" evidence="6">
    <location>
        <begin position="320"/>
        <end position="343"/>
    </location>
</feature>
<organism evidence="8 9">
    <name type="scientific">Chlamydia avium</name>
    <dbReference type="NCBI Taxonomy" id="1457141"/>
    <lineage>
        <taxon>Bacteria</taxon>
        <taxon>Pseudomonadati</taxon>
        <taxon>Chlamydiota</taxon>
        <taxon>Chlamydiia</taxon>
        <taxon>Chlamydiales</taxon>
        <taxon>Chlamydiaceae</taxon>
        <taxon>Chlamydia/Chlamydophila group</taxon>
        <taxon>Chlamydia</taxon>
    </lineage>
</organism>
<keyword evidence="4 6" id="KW-1133">Transmembrane helix</keyword>
<gene>
    <name evidence="8" type="ORF">CP10881SC42_0552</name>
</gene>
<dbReference type="InterPro" id="IPR004477">
    <property type="entry name" value="ComEC_N"/>
</dbReference>
<evidence type="ECO:0000256" key="3">
    <source>
        <dbReference type="ARBA" id="ARBA00022692"/>
    </source>
</evidence>
<feature type="transmembrane region" description="Helical" evidence="6">
    <location>
        <begin position="443"/>
        <end position="471"/>
    </location>
</feature>
<comment type="caution">
    <text evidence="8">The sequence shown here is derived from an EMBL/GenBank/DDBJ whole genome shotgun (WGS) entry which is preliminary data.</text>
</comment>
<feature type="transmembrane region" description="Helical" evidence="6">
    <location>
        <begin position="395"/>
        <end position="417"/>
    </location>
</feature>
<evidence type="ECO:0000256" key="6">
    <source>
        <dbReference type="SAM" id="Phobius"/>
    </source>
</evidence>
<evidence type="ECO:0000256" key="1">
    <source>
        <dbReference type="ARBA" id="ARBA00004651"/>
    </source>
</evidence>
<evidence type="ECO:0000259" key="7">
    <source>
        <dbReference type="Pfam" id="PF03772"/>
    </source>
</evidence>
<dbReference type="Proteomes" id="UP000014821">
    <property type="component" value="Unassembled WGS sequence"/>
</dbReference>
<keyword evidence="2" id="KW-1003">Cell membrane</keyword>
<dbReference type="PANTHER" id="PTHR30619:SF7">
    <property type="entry name" value="BETA-LACTAMASE DOMAIN PROTEIN"/>
    <property type="match status" value="1"/>
</dbReference>
<evidence type="ECO:0000256" key="5">
    <source>
        <dbReference type="ARBA" id="ARBA00023136"/>
    </source>
</evidence>
<feature type="transmembrane region" description="Helical" evidence="6">
    <location>
        <begin position="230"/>
        <end position="252"/>
    </location>
</feature>
<feature type="domain" description="ComEC/Rec2-related protein" evidence="7">
    <location>
        <begin position="218"/>
        <end position="472"/>
    </location>
</feature>
<dbReference type="RefSeq" id="WP_020359223.1">
    <property type="nucleotide sequence ID" value="NZ_KE360587.1"/>
</dbReference>
<keyword evidence="9" id="KW-1185">Reference proteome</keyword>
<feature type="transmembrane region" description="Helical" evidence="6">
    <location>
        <begin position="284"/>
        <end position="308"/>
    </location>
</feature>
<dbReference type="InterPro" id="IPR052159">
    <property type="entry name" value="Competence_DNA_uptake"/>
</dbReference>
<reference evidence="8" key="1">
    <citation type="submission" date="2013-04" db="EMBL/GenBank/DDBJ databases">
        <title>Genome sequence of Chlamydia psittaci 10_881_SC42.</title>
        <authorList>
            <person name="Huot-Creasy H."/>
            <person name="McCracken C.L."/>
            <person name="Humphries M."/>
            <person name="Sachse K."/>
            <person name="Laroucau K."/>
            <person name="Bavoil P."/>
            <person name="Myers G.S."/>
        </authorList>
    </citation>
    <scope>NUCLEOTIDE SEQUENCE [LARGE SCALE GENOMIC DNA]</scope>
    <source>
        <strain evidence="8">10_881_SC42</strain>
    </source>
</reference>
<name>A0ABN0MRH5_9CHLA</name>
<dbReference type="EMBL" id="ATND01000002">
    <property type="protein sequence ID" value="EPP38051.1"/>
    <property type="molecule type" value="Genomic_DNA"/>
</dbReference>
<feature type="transmembrane region" description="Helical" evidence="6">
    <location>
        <begin position="259"/>
        <end position="278"/>
    </location>
</feature>
<comment type="subcellular location">
    <subcellularLocation>
        <location evidence="1">Cell membrane</location>
        <topology evidence="1">Multi-pass membrane protein</topology>
    </subcellularLocation>
</comment>
<sequence length="483" mass="55586">MLMHLKAFSSYTLRYLYSLWLWLNYKCHYFQQQHPIFICSMYWLTGIVSRPYPECGVILLIFLHLFTSKTEAKYQILLGISFLISLFTYTNPNFNHVGPVSGKFFIKYKSKMKNTYLGDALLIQYPCGATYRHLPSCTIICNIPLETSKKYHLQGEVLNHTSQFIFKSNNWSCLIPSSKISLLHRYLRKSCENRLLQLFSSQDSGKFASGLLLGTPLPIQLKKQFQNKGLAHVFAISGWHFSLLSSGLFILFSPFPTKIRSFLVLIILSLSTLFFPFSPSVWRSWFSLIFLCLSQYSSGICSSLNRLGACFILCSSMFSIYLPGFFLSFLATLGILLFFPHVFRFFYSPWSQIAPFYFKPILRYIYGSISLSISSQILLIFPMMKFFDSLPLEGLIYNLFFPLLLLPIFFLILFSIFLPFLSPITDFCIHQILSLPPLHAPNIFISLSFSSPSSLILTCLLLSFFLIGVCLEKTQTTTITYRS</sequence>
<protein>
    <submittedName>
        <fullName evidence="8">Competence family protein</fullName>
    </submittedName>
</protein>
<dbReference type="Pfam" id="PF03772">
    <property type="entry name" value="Competence"/>
    <property type="match status" value="1"/>
</dbReference>
<keyword evidence="5 6" id="KW-0472">Membrane</keyword>
<dbReference type="PANTHER" id="PTHR30619">
    <property type="entry name" value="DNA INTERNALIZATION/COMPETENCE PROTEIN COMEC/REC2"/>
    <property type="match status" value="1"/>
</dbReference>
<keyword evidence="3 6" id="KW-0812">Transmembrane</keyword>
<evidence type="ECO:0000256" key="4">
    <source>
        <dbReference type="ARBA" id="ARBA00022989"/>
    </source>
</evidence>
<accession>A0ABN0MRH5</accession>
<proteinExistence type="predicted"/>